<protein>
    <submittedName>
        <fullName evidence="1">Acetyltransferase</fullName>
    </submittedName>
</protein>
<dbReference type="AlphaFoldDB" id="A0A1B4XF41"/>
<dbReference type="OrthoDB" id="9810649at2"/>
<name>A0A1B4XF41_9GAMM</name>
<organism evidence="1 2">
    <name type="scientific">Sulfuricaulis limicola</name>
    <dbReference type="NCBI Taxonomy" id="1620215"/>
    <lineage>
        <taxon>Bacteria</taxon>
        <taxon>Pseudomonadati</taxon>
        <taxon>Pseudomonadota</taxon>
        <taxon>Gammaproteobacteria</taxon>
        <taxon>Acidiferrobacterales</taxon>
        <taxon>Acidiferrobacteraceae</taxon>
        <taxon>Sulfuricaulis</taxon>
    </lineage>
</organism>
<dbReference type="InParanoid" id="A0A1B4XF41"/>
<evidence type="ECO:0000313" key="2">
    <source>
        <dbReference type="Proteomes" id="UP000243180"/>
    </source>
</evidence>
<proteinExistence type="predicted"/>
<dbReference type="Proteomes" id="UP000243180">
    <property type="component" value="Chromosome"/>
</dbReference>
<sequence length="71" mass="8388">MFLRHVSSGDIVEVMDVESLFDPFRNEFKGRFHAGEEMPDPAGFRKSDMIFLSGERLPRCWVDPHYKERKI</sequence>
<evidence type="ECO:0000313" key="1">
    <source>
        <dbReference type="EMBL" id="BAV33415.1"/>
    </source>
</evidence>
<dbReference type="EMBL" id="AP014879">
    <property type="protein sequence ID" value="BAV33415.1"/>
    <property type="molecule type" value="Genomic_DNA"/>
</dbReference>
<keyword evidence="2" id="KW-1185">Reference proteome</keyword>
<dbReference type="KEGG" id="slim:SCL_1102"/>
<keyword evidence="1" id="KW-0808">Transferase</keyword>
<dbReference type="RefSeq" id="WP_096360280.1">
    <property type="nucleotide sequence ID" value="NZ_AP014879.1"/>
</dbReference>
<gene>
    <name evidence="1" type="ORF">SCL_1102</name>
</gene>
<dbReference type="GO" id="GO:0016740">
    <property type="term" value="F:transferase activity"/>
    <property type="evidence" value="ECO:0007669"/>
    <property type="project" value="UniProtKB-KW"/>
</dbReference>
<accession>A0A1B4XF41</accession>
<reference evidence="1 2" key="1">
    <citation type="submission" date="2015-05" db="EMBL/GenBank/DDBJ databases">
        <title>Complete genome sequence of a sulfur-oxidizing gammaproteobacterium strain HA5.</title>
        <authorList>
            <person name="Miura A."/>
            <person name="Kojima H."/>
            <person name="Fukui M."/>
        </authorList>
    </citation>
    <scope>NUCLEOTIDE SEQUENCE [LARGE SCALE GENOMIC DNA]</scope>
    <source>
        <strain evidence="1 2">HA5</strain>
    </source>
</reference>